<keyword evidence="1" id="KW-0862">Zinc</keyword>
<feature type="compositionally biased region" description="Acidic residues" evidence="3">
    <location>
        <begin position="413"/>
        <end position="422"/>
    </location>
</feature>
<dbReference type="InterPro" id="IPR001841">
    <property type="entry name" value="Znf_RING"/>
</dbReference>
<reference evidence="5 6" key="1">
    <citation type="journal article" date="2019" name="Fungal Biol. Biotechnol.">
        <title>Draft genome sequence of fastidious pathogen Ceratobasidium theobromae, which causes vascular-streak dieback in Theobroma cacao.</title>
        <authorList>
            <person name="Ali S.S."/>
            <person name="Asman A."/>
            <person name="Shao J."/>
            <person name="Firmansyah A.P."/>
            <person name="Susilo A.W."/>
            <person name="Rosmana A."/>
            <person name="McMahon P."/>
            <person name="Junaid M."/>
            <person name="Guest D."/>
            <person name="Kheng T.Y."/>
            <person name="Meinhardt L.W."/>
            <person name="Bailey B.A."/>
        </authorList>
    </citation>
    <scope>NUCLEOTIDE SEQUENCE [LARGE SCALE GENOMIC DNA]</scope>
    <source>
        <strain evidence="5 6">CT2</strain>
    </source>
</reference>
<feature type="compositionally biased region" description="Acidic residues" evidence="3">
    <location>
        <begin position="509"/>
        <end position="518"/>
    </location>
</feature>
<dbReference type="Pfam" id="PF13923">
    <property type="entry name" value="zf-C3HC4_2"/>
    <property type="match status" value="1"/>
</dbReference>
<name>A0A5N5QNM1_9AGAM</name>
<feature type="coiled-coil region" evidence="2">
    <location>
        <begin position="130"/>
        <end position="161"/>
    </location>
</feature>
<dbReference type="Gene3D" id="3.30.40.10">
    <property type="entry name" value="Zinc/RING finger domain, C3HC4 (zinc finger)"/>
    <property type="match status" value="1"/>
</dbReference>
<evidence type="ECO:0000256" key="3">
    <source>
        <dbReference type="SAM" id="MobiDB-lite"/>
    </source>
</evidence>
<dbReference type="OrthoDB" id="6105938at2759"/>
<proteinExistence type="predicted"/>
<sequence length="565" mass="62078">MPATRNKQGKAKRPRMPSADDIDIPEKRARSGGETPAPDTPRDVVYLKDRARLSWQVKGKWKERMPRRATISLGQAASDLLEASTSNQASGSGTTAMHVDISAIEIASTIRTSSSPISPKDVPIPETPTINKKEQEMQAEIERLRNAIEQKDQLILRHENTIEVVQNSMHCPVCLDPLWKPFVVVPCGHIACQPCLINWFTSPPPNPNGDPSVPLPPHRQKQKRKTCPHCRGVVRSRPVEVFGLGTIVTTIIGQSPPPSPSKANAPTDPWADMFPLESGSPLRDESDGVFRCPSCFSEIWDGECVNCGRMFSDESRESEYGSDDGSISIYGDGVGSVYGGASNYGGSIFDDEASDDGSGESVFEDEPPTAYVPRARVYDSYDEDEDEDDSSIDDSELPRPPPEAYFQHYVPSDSEEEEEEEDVGYHSARGYRSPVPPVVRAFESDSDSEGDQEGSSLGDEEEDDFLPGRGRRGRSAEADMGTPEAAEDADDEGEGEDRPNLNTTFNLITDDDDDIDDEPPVRPAGMRSAAARWGWTPQDGEPPRGRSLSRRRIVSPEADSEYFSD</sequence>
<dbReference type="SMART" id="SM00184">
    <property type="entry name" value="RING"/>
    <property type="match status" value="1"/>
</dbReference>
<dbReference type="InterPro" id="IPR013083">
    <property type="entry name" value="Znf_RING/FYVE/PHD"/>
</dbReference>
<feature type="compositionally biased region" description="Acidic residues" evidence="3">
    <location>
        <begin position="485"/>
        <end position="495"/>
    </location>
</feature>
<dbReference type="EMBL" id="SSOP01000039">
    <property type="protein sequence ID" value="KAB5593375.1"/>
    <property type="molecule type" value="Genomic_DNA"/>
</dbReference>
<feature type="domain" description="RING-type" evidence="4">
    <location>
        <begin position="171"/>
        <end position="231"/>
    </location>
</feature>
<evidence type="ECO:0000313" key="5">
    <source>
        <dbReference type="EMBL" id="KAB5593375.1"/>
    </source>
</evidence>
<dbReference type="PROSITE" id="PS50089">
    <property type="entry name" value="ZF_RING_2"/>
    <property type="match status" value="1"/>
</dbReference>
<evidence type="ECO:0000259" key="4">
    <source>
        <dbReference type="PROSITE" id="PS50089"/>
    </source>
</evidence>
<dbReference type="SUPFAM" id="SSF57850">
    <property type="entry name" value="RING/U-box"/>
    <property type="match status" value="1"/>
</dbReference>
<feature type="compositionally biased region" description="Acidic residues" evidence="3">
    <location>
        <begin position="349"/>
        <end position="367"/>
    </location>
</feature>
<dbReference type="AlphaFoldDB" id="A0A5N5QNM1"/>
<dbReference type="InterPro" id="IPR047126">
    <property type="entry name" value="RNF141-like"/>
</dbReference>
<feature type="compositionally biased region" description="Acidic residues" evidence="3">
    <location>
        <begin position="380"/>
        <end position="395"/>
    </location>
</feature>
<keyword evidence="6" id="KW-1185">Reference proteome</keyword>
<keyword evidence="2" id="KW-0175">Coiled coil</keyword>
<evidence type="ECO:0000313" key="6">
    <source>
        <dbReference type="Proteomes" id="UP000383932"/>
    </source>
</evidence>
<protein>
    <submittedName>
        <fullName evidence="5">RING finger protein</fullName>
    </submittedName>
</protein>
<feature type="compositionally biased region" description="Acidic residues" evidence="3">
    <location>
        <begin position="444"/>
        <end position="465"/>
    </location>
</feature>
<feature type="region of interest" description="Disordered" evidence="3">
    <location>
        <begin position="348"/>
        <end position="565"/>
    </location>
</feature>
<keyword evidence="1" id="KW-0863">Zinc-finger</keyword>
<dbReference type="GO" id="GO:0008270">
    <property type="term" value="F:zinc ion binding"/>
    <property type="evidence" value="ECO:0007669"/>
    <property type="project" value="UniProtKB-KW"/>
</dbReference>
<evidence type="ECO:0000256" key="1">
    <source>
        <dbReference type="PROSITE-ProRule" id="PRU00175"/>
    </source>
</evidence>
<feature type="region of interest" description="Disordered" evidence="3">
    <location>
        <begin position="1"/>
        <end position="45"/>
    </location>
</feature>
<accession>A0A5N5QNM1</accession>
<evidence type="ECO:0000256" key="2">
    <source>
        <dbReference type="SAM" id="Coils"/>
    </source>
</evidence>
<dbReference type="Proteomes" id="UP000383932">
    <property type="component" value="Unassembled WGS sequence"/>
</dbReference>
<gene>
    <name evidence="5" type="ORF">CTheo_3207</name>
</gene>
<keyword evidence="1" id="KW-0479">Metal-binding</keyword>
<organism evidence="5 6">
    <name type="scientific">Ceratobasidium theobromae</name>
    <dbReference type="NCBI Taxonomy" id="1582974"/>
    <lineage>
        <taxon>Eukaryota</taxon>
        <taxon>Fungi</taxon>
        <taxon>Dikarya</taxon>
        <taxon>Basidiomycota</taxon>
        <taxon>Agaricomycotina</taxon>
        <taxon>Agaricomycetes</taxon>
        <taxon>Cantharellales</taxon>
        <taxon>Ceratobasidiaceae</taxon>
        <taxon>Ceratobasidium</taxon>
    </lineage>
</organism>
<dbReference type="PANTHER" id="PTHR12109">
    <property type="entry name" value="RING FINGER PROTEIN 141-RELATED"/>
    <property type="match status" value="1"/>
</dbReference>
<comment type="caution">
    <text evidence="5">The sequence shown here is derived from an EMBL/GenBank/DDBJ whole genome shotgun (WGS) entry which is preliminary data.</text>
</comment>